<evidence type="ECO:0000256" key="2">
    <source>
        <dbReference type="ARBA" id="ARBA00004127"/>
    </source>
</evidence>
<reference evidence="15" key="1">
    <citation type="submission" date="2024-02" db="EMBL/GenBank/DDBJ databases">
        <authorList>
            <consortium name="ELIXIR-Norway"/>
            <consortium name="Elixir Norway"/>
        </authorList>
    </citation>
    <scope>NUCLEOTIDE SEQUENCE</scope>
</reference>
<dbReference type="Proteomes" id="UP001497444">
    <property type="component" value="Chromosome 9"/>
</dbReference>
<evidence type="ECO:0000256" key="7">
    <source>
        <dbReference type="ARBA" id="ARBA00022786"/>
    </source>
</evidence>
<feature type="region of interest" description="Disordered" evidence="10">
    <location>
        <begin position="27"/>
        <end position="61"/>
    </location>
</feature>
<dbReference type="PANTHER" id="PTHR33389:SF18">
    <property type="entry name" value="OS01G0677900 PROTEIN"/>
    <property type="match status" value="1"/>
</dbReference>
<keyword evidence="16" id="KW-1185">Reference proteome</keyword>
<feature type="compositionally biased region" description="Polar residues" evidence="10">
    <location>
        <begin position="46"/>
        <end position="55"/>
    </location>
</feature>
<evidence type="ECO:0000256" key="5">
    <source>
        <dbReference type="ARBA" id="ARBA00022679"/>
    </source>
</evidence>
<evidence type="ECO:0000256" key="9">
    <source>
        <dbReference type="ARBA" id="ARBA00023136"/>
    </source>
</evidence>
<evidence type="ECO:0000313" key="16">
    <source>
        <dbReference type="Proteomes" id="UP001497444"/>
    </source>
</evidence>
<evidence type="ECO:0000259" key="14">
    <source>
        <dbReference type="Pfam" id="PF25333"/>
    </source>
</evidence>
<dbReference type="EMBL" id="OZ020104">
    <property type="protein sequence ID" value="CAK9279377.1"/>
    <property type="molecule type" value="Genomic_DNA"/>
</dbReference>
<comment type="catalytic activity">
    <reaction evidence="1">
        <text>S-ubiquitinyl-[E2 ubiquitin-conjugating enzyme]-L-cysteine + [acceptor protein]-L-lysine = [E2 ubiquitin-conjugating enzyme]-L-cysteine + N(6)-ubiquitinyl-[acceptor protein]-L-lysine.</text>
        <dbReference type="EC" id="2.3.2.27"/>
    </reaction>
</comment>
<evidence type="ECO:0000256" key="10">
    <source>
        <dbReference type="SAM" id="MobiDB-lite"/>
    </source>
</evidence>
<proteinExistence type="predicted"/>
<keyword evidence="7" id="KW-0833">Ubl conjugation pathway</keyword>
<evidence type="ECO:0000256" key="8">
    <source>
        <dbReference type="ARBA" id="ARBA00022989"/>
    </source>
</evidence>
<feature type="signal peptide" evidence="12">
    <location>
        <begin position="1"/>
        <end position="23"/>
    </location>
</feature>
<organism evidence="15 16">
    <name type="scientific">Sphagnum jensenii</name>
    <dbReference type="NCBI Taxonomy" id="128206"/>
    <lineage>
        <taxon>Eukaryota</taxon>
        <taxon>Viridiplantae</taxon>
        <taxon>Streptophyta</taxon>
        <taxon>Embryophyta</taxon>
        <taxon>Bryophyta</taxon>
        <taxon>Sphagnophytina</taxon>
        <taxon>Sphagnopsida</taxon>
        <taxon>Sphagnales</taxon>
        <taxon>Sphagnaceae</taxon>
        <taxon>Sphagnum</taxon>
    </lineage>
</organism>
<evidence type="ECO:0000256" key="4">
    <source>
        <dbReference type="ARBA" id="ARBA00012483"/>
    </source>
</evidence>
<keyword evidence="12" id="KW-0732">Signal</keyword>
<feature type="transmembrane region" description="Helical" evidence="11">
    <location>
        <begin position="1025"/>
        <end position="1042"/>
    </location>
</feature>
<evidence type="ECO:0000256" key="3">
    <source>
        <dbReference type="ARBA" id="ARBA00004906"/>
    </source>
</evidence>
<dbReference type="Pfam" id="PF25333">
    <property type="entry name" value="DUF2921_N"/>
    <property type="match status" value="3"/>
</dbReference>
<evidence type="ECO:0000256" key="1">
    <source>
        <dbReference type="ARBA" id="ARBA00000900"/>
    </source>
</evidence>
<feature type="transmembrane region" description="Helical" evidence="11">
    <location>
        <begin position="807"/>
        <end position="831"/>
    </location>
</feature>
<sequence>MGGSFLWVLLLLCVGFFWGQVVSQQQPEEQSESYKTANSGGGVSRWLSSPSTSNWDGKPGRKEEVYKRCPMEGMIQAKLPNGLFFSNGYWEQSPETPPILPYSPPAAADGDKSGMSTQPDHPVHVASFQLLKNAGRASGNKEDTMWASLVLEITAGMDTITRVLNNTSSNDGGIRTQPGYSSLTISLEGLMYMKQGEEEISLCMLGCRSLLPPAAADSSFPTTAATSTQDCNVMLHLQFPNKLSLTKRVIRAQITSLSDERDKHFYFHPVNVTALPNEIFVQSYEYTVGDVVAQVCNDPNSGSGKEASEAHEGPLPMEDRFSGPQFLQALQQLLLVQLDVEPSLNCSESEEFCDNLGPFGSGRFATPAANHQLKEQERSVSKTQVVFHNFRFSWMPDDAVTVTTDLSAVERNVSAVILASQQTLGRQSGMYPMWFDNHTLVAEGLWKDKTKQVCMVACQVAAVIANVSSECNIRVCLEIAINLSLERRSLVLGTISSTRLQHNEPGSFNSLLISGAFHYMYFPIEVRNKVHYTFNHLEEAYAFRGKFEPDAGRLTTTTMKVIASKYPALRGNKSEHYYALNDELSTSSLLIPKSGQSKKNLVLKIEVIAIEDHITIRYGRMDEMVVWETVTDDSDLRGKKKETPQMGSLKVAAQIMITESWGFNDVPLVEYAAEGWYEPKDGKMYMVGCRAVNANWTMLQDNKRFLKGRLDCDLTLLLEYPSTVARWLSPSTVKVSIKSKRNTDDAFYFLETSYETFPIAYMQQRKDRFFRNNLEGALSAGTLSVMFICIVVQLVHIGRNHDSAPFISLGMLGVQAIGYMIPLITEAEALFARNQPRQLGFAADQWSQHIKFTTKLLTLLAFLLILRLIERVWKERVSQAQKAELNITQKNSPPPPQESNVILVCGIVHLVSFLLIFAVHTIKSHASESSGTTELIRWNGRPITMQKEAKEYWGLVEDLFLFPQVVGNAIWEVKGKPLHPMYYIGITILRLLPHLYDRLRRPLLSPFDVNSAYANPDADFYTRNADIVIPLLAIVLVLLVYFQQKWKGWLVLPSRRLYSKLPVKNAETELVSTQIPGATVFRKDPEDHDEEL</sequence>
<feature type="domain" description="SWEET-like" evidence="13">
    <location>
        <begin position="765"/>
        <end position="1055"/>
    </location>
</feature>
<accession>A0ABP0XL50</accession>
<keyword evidence="6 11" id="KW-0812">Transmembrane</keyword>
<evidence type="ECO:0000256" key="12">
    <source>
        <dbReference type="SAM" id="SignalP"/>
    </source>
</evidence>
<feature type="domain" description="DUF2921" evidence="14">
    <location>
        <begin position="339"/>
        <end position="511"/>
    </location>
</feature>
<feature type="transmembrane region" description="Helical" evidence="11">
    <location>
        <begin position="901"/>
        <end position="919"/>
    </location>
</feature>
<dbReference type="PANTHER" id="PTHR33389">
    <property type="entry name" value="FAMILY PROTEIN, PUTATIVE (DUF2921)-RELATED"/>
    <property type="match status" value="1"/>
</dbReference>
<keyword evidence="8 11" id="KW-1133">Transmembrane helix</keyword>
<evidence type="ECO:0000256" key="11">
    <source>
        <dbReference type="SAM" id="Phobius"/>
    </source>
</evidence>
<keyword evidence="5" id="KW-0808">Transferase</keyword>
<gene>
    <name evidence="15" type="ORF">CSSPJE1EN1_LOCUS24855</name>
</gene>
<dbReference type="Pfam" id="PF11145">
    <property type="entry name" value="DUF2921"/>
    <property type="match status" value="1"/>
</dbReference>
<feature type="domain" description="DUF2921" evidence="14">
    <location>
        <begin position="85"/>
        <end position="269"/>
    </location>
</feature>
<comment type="subcellular location">
    <subcellularLocation>
        <location evidence="2">Endomembrane system</location>
        <topology evidence="2">Multi-pass membrane protein</topology>
    </subcellularLocation>
</comment>
<evidence type="ECO:0000313" key="15">
    <source>
        <dbReference type="EMBL" id="CAK9279377.1"/>
    </source>
</evidence>
<evidence type="ECO:0000256" key="6">
    <source>
        <dbReference type="ARBA" id="ARBA00022692"/>
    </source>
</evidence>
<name>A0ABP0XL50_9BRYO</name>
<feature type="transmembrane region" description="Helical" evidence="11">
    <location>
        <begin position="852"/>
        <end position="869"/>
    </location>
</feature>
<dbReference type="InterPro" id="IPR057425">
    <property type="entry name" value="DUF2921_N"/>
</dbReference>
<feature type="transmembrane region" description="Helical" evidence="11">
    <location>
        <begin position="774"/>
        <end position="795"/>
    </location>
</feature>
<feature type="chain" id="PRO_5047166053" description="RING-type E3 ubiquitin transferase" evidence="12">
    <location>
        <begin position="24"/>
        <end position="1092"/>
    </location>
</feature>
<keyword evidence="9 11" id="KW-0472">Membrane</keyword>
<comment type="pathway">
    <text evidence="3">Protein modification; protein ubiquitination.</text>
</comment>
<evidence type="ECO:0000259" key="13">
    <source>
        <dbReference type="Pfam" id="PF11145"/>
    </source>
</evidence>
<feature type="domain" description="DUF2921" evidence="14">
    <location>
        <begin position="667"/>
        <end position="749"/>
    </location>
</feature>
<dbReference type="EC" id="2.3.2.27" evidence="4"/>
<protein>
    <recommendedName>
        <fullName evidence="4">RING-type E3 ubiquitin transferase</fullName>
        <ecNumber evidence="4">2.3.2.27</ecNumber>
    </recommendedName>
</protein>
<dbReference type="InterPro" id="IPR021319">
    <property type="entry name" value="DUF2921"/>
</dbReference>